<feature type="transmembrane region" description="Helical" evidence="1">
    <location>
        <begin position="7"/>
        <end position="26"/>
    </location>
</feature>
<dbReference type="Proteomes" id="UP000270190">
    <property type="component" value="Unassembled WGS sequence"/>
</dbReference>
<evidence type="ECO:0000313" key="2">
    <source>
        <dbReference type="EMBL" id="SPP28274.1"/>
    </source>
</evidence>
<dbReference type="EMBL" id="OUNC01000012">
    <property type="protein sequence ID" value="SPP28274.1"/>
    <property type="molecule type" value="Genomic_DNA"/>
</dbReference>
<feature type="transmembrane region" description="Helical" evidence="1">
    <location>
        <begin position="32"/>
        <end position="49"/>
    </location>
</feature>
<evidence type="ECO:0000256" key="1">
    <source>
        <dbReference type="SAM" id="Phobius"/>
    </source>
</evidence>
<dbReference type="AlphaFoldDB" id="A0A2X0Q653"/>
<accession>A0A2X0Q653</accession>
<reference evidence="3" key="1">
    <citation type="submission" date="2018-04" db="EMBL/GenBank/DDBJ databases">
        <authorList>
            <person name="Illikoud N."/>
        </authorList>
    </citation>
    <scope>NUCLEOTIDE SEQUENCE [LARGE SCALE GENOMIC DNA]</scope>
</reference>
<organism evidence="2 3">
    <name type="scientific">Brochothrix thermosphacta</name>
    <name type="common">Microbacterium thermosphactum</name>
    <dbReference type="NCBI Taxonomy" id="2756"/>
    <lineage>
        <taxon>Bacteria</taxon>
        <taxon>Bacillati</taxon>
        <taxon>Bacillota</taxon>
        <taxon>Bacilli</taxon>
        <taxon>Bacillales</taxon>
        <taxon>Listeriaceae</taxon>
        <taxon>Brochothrix</taxon>
    </lineage>
</organism>
<dbReference type="RefSeq" id="WP_162917922.1">
    <property type="nucleotide sequence ID" value="NZ_CBCPHX010000001.1"/>
</dbReference>
<dbReference type="GeneID" id="66538476"/>
<evidence type="ECO:0000313" key="3">
    <source>
        <dbReference type="Proteomes" id="UP000270190"/>
    </source>
</evidence>
<protein>
    <submittedName>
        <fullName evidence="2">Uncharacterized protein</fullName>
    </submittedName>
</protein>
<proteinExistence type="predicted"/>
<gene>
    <name evidence="2" type="ORF">BTBSAS_20144</name>
</gene>
<name>A0A2X0Q653_BROTH</name>
<sequence length="56" mass="6394">MKKISLLLKIIITIVGLSVIITQASLTSMLSISFYILILIFFMLDLFVFRKARTKS</sequence>
<keyword evidence="1" id="KW-1133">Transmembrane helix</keyword>
<keyword evidence="1" id="KW-0812">Transmembrane</keyword>
<keyword evidence="1" id="KW-0472">Membrane</keyword>